<organism evidence="2 3">
    <name type="scientific">Arthrobacter bussei</name>
    <dbReference type="NCBI Taxonomy" id="2594179"/>
    <lineage>
        <taxon>Bacteria</taxon>
        <taxon>Bacillati</taxon>
        <taxon>Actinomycetota</taxon>
        <taxon>Actinomycetes</taxon>
        <taxon>Micrococcales</taxon>
        <taxon>Micrococcaceae</taxon>
        <taxon>Arthrobacter</taxon>
    </lineage>
</organism>
<dbReference type="EMBL" id="VJXX01000002">
    <property type="protein sequence ID" value="MPY10882.1"/>
    <property type="molecule type" value="Genomic_DNA"/>
</dbReference>
<dbReference type="AlphaFoldDB" id="A0A7X1NQ02"/>
<comment type="caution">
    <text evidence="2">The sequence shown here is derived from an EMBL/GenBank/DDBJ whole genome shotgun (WGS) entry which is preliminary data.</text>
</comment>
<keyword evidence="2" id="KW-0378">Hydrolase</keyword>
<dbReference type="InterPro" id="IPR000073">
    <property type="entry name" value="AB_hydrolase_1"/>
</dbReference>
<proteinExistence type="predicted"/>
<dbReference type="RefSeq" id="WP_191931800.1">
    <property type="nucleotide sequence ID" value="NZ_VJXX01000002.1"/>
</dbReference>
<feature type="domain" description="AB hydrolase-1" evidence="1">
    <location>
        <begin position="14"/>
        <end position="144"/>
    </location>
</feature>
<dbReference type="GO" id="GO:0016787">
    <property type="term" value="F:hydrolase activity"/>
    <property type="evidence" value="ECO:0007669"/>
    <property type="project" value="UniProtKB-KW"/>
</dbReference>
<sequence length="157" mass="17384">MACLFGECPQRAKVHCCPGAERFPRLGDLVDRAVVAVALRDFFAQLALIARQDVASFGNRFLQDADGESRQRAWDRVAAQAVGAFMTPTSAAGWQGTDSTYIVCGQDRSTSVELQRFHANRATRSVELPTGHHPFLTRPDLIVEQVQMLMHGGRRLE</sequence>
<dbReference type="PANTHER" id="PTHR37017:SF11">
    <property type="entry name" value="ESTERASE_LIPASE_THIOESTERASE DOMAIN-CONTAINING PROTEIN"/>
    <property type="match status" value="1"/>
</dbReference>
<keyword evidence="3" id="KW-1185">Reference proteome</keyword>
<dbReference type="Gene3D" id="3.40.50.1820">
    <property type="entry name" value="alpha/beta hydrolase"/>
    <property type="match status" value="1"/>
</dbReference>
<dbReference type="SUPFAM" id="SSF53474">
    <property type="entry name" value="alpha/beta-Hydrolases"/>
    <property type="match status" value="1"/>
</dbReference>
<gene>
    <name evidence="2" type="ORF">FNH21_09155</name>
</gene>
<dbReference type="InterPro" id="IPR029058">
    <property type="entry name" value="AB_hydrolase_fold"/>
</dbReference>
<dbReference type="InterPro" id="IPR052897">
    <property type="entry name" value="Sec-Metab_Biosynth_Hydrolase"/>
</dbReference>
<name>A0A7X1NQ02_9MICC</name>
<reference evidence="3" key="1">
    <citation type="submission" date="2019-07" db="EMBL/GenBank/DDBJ databases">
        <title>Arthrobacter KR32 sp. nov., isolated from mountain cheese made of cows milk.</title>
        <authorList>
            <person name="Flegler A."/>
        </authorList>
    </citation>
    <scope>NUCLEOTIDE SEQUENCE [LARGE SCALE GENOMIC DNA]</scope>
    <source>
        <strain evidence="3">KR32</strain>
    </source>
</reference>
<accession>A0A7X1NQ02</accession>
<protein>
    <submittedName>
        <fullName evidence="2">Alpha/beta hydrolase</fullName>
    </submittedName>
</protein>
<dbReference type="PANTHER" id="PTHR37017">
    <property type="entry name" value="AB HYDROLASE-1 DOMAIN-CONTAINING PROTEIN-RELATED"/>
    <property type="match status" value="1"/>
</dbReference>
<dbReference type="Proteomes" id="UP000326464">
    <property type="component" value="Unassembled WGS sequence"/>
</dbReference>
<dbReference type="Pfam" id="PF12697">
    <property type="entry name" value="Abhydrolase_6"/>
    <property type="match status" value="1"/>
</dbReference>
<evidence type="ECO:0000313" key="2">
    <source>
        <dbReference type="EMBL" id="MPY10882.1"/>
    </source>
</evidence>
<evidence type="ECO:0000259" key="1">
    <source>
        <dbReference type="Pfam" id="PF12697"/>
    </source>
</evidence>
<evidence type="ECO:0000313" key="3">
    <source>
        <dbReference type="Proteomes" id="UP000326464"/>
    </source>
</evidence>